<name>A0AAF0PRM7_SOLVR</name>
<dbReference type="Pfam" id="PF13456">
    <property type="entry name" value="RVT_3"/>
    <property type="match status" value="1"/>
</dbReference>
<dbReference type="SUPFAM" id="SSF53098">
    <property type="entry name" value="Ribonuclease H-like"/>
    <property type="match status" value="1"/>
</dbReference>
<accession>A0AAF0PRM7</accession>
<keyword evidence="3" id="KW-1185">Reference proteome</keyword>
<dbReference type="Proteomes" id="UP001234989">
    <property type="component" value="Chromosome 1"/>
</dbReference>
<proteinExistence type="predicted"/>
<dbReference type="PANTHER" id="PTHR47723">
    <property type="entry name" value="OS05G0353850 PROTEIN"/>
    <property type="match status" value="1"/>
</dbReference>
<dbReference type="InterPro" id="IPR002156">
    <property type="entry name" value="RNaseH_domain"/>
</dbReference>
<dbReference type="Gene3D" id="3.30.420.10">
    <property type="entry name" value="Ribonuclease H-like superfamily/Ribonuclease H"/>
    <property type="match status" value="1"/>
</dbReference>
<dbReference type="InterPro" id="IPR012337">
    <property type="entry name" value="RNaseH-like_sf"/>
</dbReference>
<dbReference type="EMBL" id="CP133612">
    <property type="protein sequence ID" value="WMV09362.1"/>
    <property type="molecule type" value="Genomic_DNA"/>
</dbReference>
<reference evidence="2" key="1">
    <citation type="submission" date="2023-08" db="EMBL/GenBank/DDBJ databases">
        <title>A de novo genome assembly of Solanum verrucosum Schlechtendal, a Mexican diploid species geographically isolated from the other diploid A-genome species in potato relatives.</title>
        <authorList>
            <person name="Hosaka K."/>
        </authorList>
    </citation>
    <scope>NUCLEOTIDE SEQUENCE</scope>
    <source>
        <tissue evidence="2">Young leaves</tissue>
    </source>
</reference>
<evidence type="ECO:0000259" key="1">
    <source>
        <dbReference type="Pfam" id="PF13456"/>
    </source>
</evidence>
<organism evidence="2 3">
    <name type="scientific">Solanum verrucosum</name>
    <dbReference type="NCBI Taxonomy" id="315347"/>
    <lineage>
        <taxon>Eukaryota</taxon>
        <taxon>Viridiplantae</taxon>
        <taxon>Streptophyta</taxon>
        <taxon>Embryophyta</taxon>
        <taxon>Tracheophyta</taxon>
        <taxon>Spermatophyta</taxon>
        <taxon>Magnoliopsida</taxon>
        <taxon>eudicotyledons</taxon>
        <taxon>Gunneridae</taxon>
        <taxon>Pentapetalae</taxon>
        <taxon>asterids</taxon>
        <taxon>lamiids</taxon>
        <taxon>Solanales</taxon>
        <taxon>Solanaceae</taxon>
        <taxon>Solanoideae</taxon>
        <taxon>Solaneae</taxon>
        <taxon>Solanum</taxon>
    </lineage>
</organism>
<dbReference type="GO" id="GO:0003676">
    <property type="term" value="F:nucleic acid binding"/>
    <property type="evidence" value="ECO:0007669"/>
    <property type="project" value="InterPro"/>
</dbReference>
<feature type="domain" description="RNase H type-1" evidence="1">
    <location>
        <begin position="27"/>
        <end position="82"/>
    </location>
</feature>
<dbReference type="GO" id="GO:0004523">
    <property type="term" value="F:RNA-DNA hybrid ribonuclease activity"/>
    <property type="evidence" value="ECO:0007669"/>
    <property type="project" value="InterPro"/>
</dbReference>
<sequence>MAENFKAIIISRMIQWNKPNGNNWKLNTDGSYMRNQNKVGAGRIVRNRIGDMIIAFSYPIQCYTNNYSEAQAALIGISWCLDQ</sequence>
<dbReference type="InterPro" id="IPR053151">
    <property type="entry name" value="RNase_H-like"/>
</dbReference>
<dbReference type="AlphaFoldDB" id="A0AAF0PRM7"/>
<gene>
    <name evidence="2" type="ORF">MTR67_002747</name>
</gene>
<dbReference type="PANTHER" id="PTHR47723:SF7">
    <property type="entry name" value="RNASE H FAMILY PROTEIN"/>
    <property type="match status" value="1"/>
</dbReference>
<evidence type="ECO:0000313" key="3">
    <source>
        <dbReference type="Proteomes" id="UP001234989"/>
    </source>
</evidence>
<dbReference type="InterPro" id="IPR036397">
    <property type="entry name" value="RNaseH_sf"/>
</dbReference>
<protein>
    <recommendedName>
        <fullName evidence="1">RNase H type-1 domain-containing protein</fullName>
    </recommendedName>
</protein>
<evidence type="ECO:0000313" key="2">
    <source>
        <dbReference type="EMBL" id="WMV09362.1"/>
    </source>
</evidence>